<reference evidence="3 4" key="1">
    <citation type="submission" date="2016-10" db="EMBL/GenBank/DDBJ databases">
        <authorList>
            <person name="Varghese N."/>
            <person name="Submissions S."/>
        </authorList>
    </citation>
    <scope>NUCLEOTIDE SEQUENCE [LARGE SCALE GENOMIC DNA]</scope>
    <source>
        <strain evidence="3 4">FF3</strain>
    </source>
</reference>
<dbReference type="InterPro" id="IPR028098">
    <property type="entry name" value="Glyco_trans_4-like_N"/>
</dbReference>
<feature type="domain" description="Glycosyltransferase subfamily 4-like N-terminal" evidence="2">
    <location>
        <begin position="98"/>
        <end position="171"/>
    </location>
</feature>
<evidence type="ECO:0000313" key="3">
    <source>
        <dbReference type="EMBL" id="SEK01277.1"/>
    </source>
</evidence>
<keyword evidence="4" id="KW-1185">Reference proteome</keyword>
<accession>A0A975WDH5</accession>
<dbReference type="EMBL" id="FNYY01000018">
    <property type="protein sequence ID" value="SEK01277.1"/>
    <property type="molecule type" value="Genomic_DNA"/>
</dbReference>
<name>A0A975WDH5_9RHOB</name>
<dbReference type="GO" id="GO:0009103">
    <property type="term" value="P:lipopolysaccharide biosynthetic process"/>
    <property type="evidence" value="ECO:0007669"/>
    <property type="project" value="TreeGrafter"/>
</dbReference>
<evidence type="ECO:0000259" key="2">
    <source>
        <dbReference type="Pfam" id="PF13439"/>
    </source>
</evidence>
<dbReference type="Pfam" id="PF13439">
    <property type="entry name" value="Glyco_transf_4"/>
    <property type="match status" value="1"/>
</dbReference>
<evidence type="ECO:0000256" key="1">
    <source>
        <dbReference type="ARBA" id="ARBA00022679"/>
    </source>
</evidence>
<dbReference type="Proteomes" id="UP000182932">
    <property type="component" value="Unassembled WGS sequence"/>
</dbReference>
<sequence>MRLAINARFLSQATSGVQRFGRQIVAALDQRLTTDPALRARLGPVVAYAPEGAEHPGWQAVELHRLPGGRGHAWEQTALRRAARGRVLFSPGNSGPLLHRRQVLVLHDANLWEIPEAYDWRYRALHRTLRPPLARRSAALVTVSRHSARQLSALLGVDAARFSRVPNAADHVRHVTPEPEILGRLGLGRQGYLLCVGNRSPNKNIAPLVAAHGLAGDLPPLVVVGGAAPGLAEARPGAVIAPGRVSDGALRALYEGAAGFVFPSRHEGFGIPPLEAMELGCPVLAARAGALPEVLGPAALWCDPASLPDMAQGLRTLAGLGASERAALIKAGQAQAAGYRWARSLDLLLPVLFRAGAGGVPALRPSDAGGLRRTG</sequence>
<proteinExistence type="predicted"/>
<dbReference type="SUPFAM" id="SSF53756">
    <property type="entry name" value="UDP-Glycosyltransferase/glycogen phosphorylase"/>
    <property type="match status" value="1"/>
</dbReference>
<comment type="caution">
    <text evidence="3">The sequence shown here is derived from an EMBL/GenBank/DDBJ whole genome shotgun (WGS) entry which is preliminary data.</text>
</comment>
<dbReference type="Gene3D" id="3.40.50.2000">
    <property type="entry name" value="Glycogen Phosphorylase B"/>
    <property type="match status" value="2"/>
</dbReference>
<organism evidence="3 4">
    <name type="scientific">Marinovum algicola</name>
    <dbReference type="NCBI Taxonomy" id="42444"/>
    <lineage>
        <taxon>Bacteria</taxon>
        <taxon>Pseudomonadati</taxon>
        <taxon>Pseudomonadota</taxon>
        <taxon>Alphaproteobacteria</taxon>
        <taxon>Rhodobacterales</taxon>
        <taxon>Roseobacteraceae</taxon>
        <taxon>Marinovum</taxon>
    </lineage>
</organism>
<dbReference type="AlphaFoldDB" id="A0A975WDH5"/>
<dbReference type="RefSeq" id="WP_074838381.1">
    <property type="nucleotide sequence ID" value="NZ_FWFM01000005.1"/>
</dbReference>
<dbReference type="CDD" id="cd03809">
    <property type="entry name" value="GT4_MtfB-like"/>
    <property type="match status" value="1"/>
</dbReference>
<dbReference type="PANTHER" id="PTHR46401:SF2">
    <property type="entry name" value="GLYCOSYLTRANSFERASE WBBK-RELATED"/>
    <property type="match status" value="1"/>
</dbReference>
<evidence type="ECO:0000313" key="4">
    <source>
        <dbReference type="Proteomes" id="UP000182932"/>
    </source>
</evidence>
<gene>
    <name evidence="3" type="ORF">SAMN04487940_11856</name>
</gene>
<dbReference type="GO" id="GO:0016757">
    <property type="term" value="F:glycosyltransferase activity"/>
    <property type="evidence" value="ECO:0007669"/>
    <property type="project" value="UniProtKB-ARBA"/>
</dbReference>
<keyword evidence="1" id="KW-0808">Transferase</keyword>
<dbReference type="Pfam" id="PF13692">
    <property type="entry name" value="Glyco_trans_1_4"/>
    <property type="match status" value="1"/>
</dbReference>
<dbReference type="PANTHER" id="PTHR46401">
    <property type="entry name" value="GLYCOSYLTRANSFERASE WBBK-RELATED"/>
    <property type="match status" value="1"/>
</dbReference>
<protein>
    <submittedName>
        <fullName evidence="3">Glycosyltransferase involved in cell wall bisynthesis</fullName>
    </submittedName>
</protein>